<keyword evidence="3" id="KW-1185">Reference proteome</keyword>
<dbReference type="InterPro" id="IPR036249">
    <property type="entry name" value="Thioredoxin-like_sf"/>
</dbReference>
<evidence type="ECO:0000313" key="2">
    <source>
        <dbReference type="EMBL" id="CAH1274270.1"/>
    </source>
</evidence>
<dbReference type="CDD" id="cd04371">
    <property type="entry name" value="DEP"/>
    <property type="match status" value="1"/>
</dbReference>
<dbReference type="InterPro" id="IPR036390">
    <property type="entry name" value="WH_DNA-bd_sf"/>
</dbReference>
<gene>
    <name evidence="2" type="primary">GLRX2</name>
    <name evidence="2" type="ORF">BLAG_LOCUS25350</name>
</gene>
<feature type="domain" description="DEP" evidence="1">
    <location>
        <begin position="148"/>
        <end position="210"/>
    </location>
</feature>
<dbReference type="SUPFAM" id="SSF52833">
    <property type="entry name" value="Thioredoxin-like"/>
    <property type="match status" value="1"/>
</dbReference>
<dbReference type="GO" id="GO:0035556">
    <property type="term" value="P:intracellular signal transduction"/>
    <property type="evidence" value="ECO:0007669"/>
    <property type="project" value="InterPro"/>
</dbReference>
<name>A0A8K0F155_BRALA</name>
<dbReference type="OrthoDB" id="418495at2759"/>
<evidence type="ECO:0000259" key="1">
    <source>
        <dbReference type="PROSITE" id="PS50186"/>
    </source>
</evidence>
<dbReference type="Gene3D" id="3.40.30.10">
    <property type="entry name" value="Glutaredoxin"/>
    <property type="match status" value="1"/>
</dbReference>
<dbReference type="EMBL" id="OV696694">
    <property type="protein sequence ID" value="CAH1274270.1"/>
    <property type="molecule type" value="Genomic_DNA"/>
</dbReference>
<proteinExistence type="predicted"/>
<evidence type="ECO:0000313" key="3">
    <source>
        <dbReference type="Proteomes" id="UP000838412"/>
    </source>
</evidence>
<dbReference type="InterPro" id="IPR014025">
    <property type="entry name" value="Glutaredoxin_subgr"/>
</dbReference>
<dbReference type="PROSITE" id="PS51354">
    <property type="entry name" value="GLUTAREDOXIN_2"/>
    <property type="match status" value="1"/>
</dbReference>
<reference evidence="2" key="1">
    <citation type="submission" date="2022-01" db="EMBL/GenBank/DDBJ databases">
        <authorList>
            <person name="Braso-Vives M."/>
        </authorList>
    </citation>
    <scope>NUCLEOTIDE SEQUENCE</scope>
</reference>
<dbReference type="Gene3D" id="1.10.10.10">
    <property type="entry name" value="Winged helix-like DNA-binding domain superfamily/Winged helix DNA-binding domain"/>
    <property type="match status" value="1"/>
</dbReference>
<dbReference type="InterPro" id="IPR002109">
    <property type="entry name" value="Glutaredoxin"/>
</dbReference>
<organism evidence="2 3">
    <name type="scientific">Branchiostoma lanceolatum</name>
    <name type="common">Common lancelet</name>
    <name type="synonym">Amphioxus lanceolatum</name>
    <dbReference type="NCBI Taxonomy" id="7740"/>
    <lineage>
        <taxon>Eukaryota</taxon>
        <taxon>Metazoa</taxon>
        <taxon>Chordata</taxon>
        <taxon>Cephalochordata</taxon>
        <taxon>Leptocardii</taxon>
        <taxon>Amphioxiformes</taxon>
        <taxon>Branchiostomatidae</taxon>
        <taxon>Branchiostoma</taxon>
    </lineage>
</organism>
<dbReference type="InterPro" id="IPR036388">
    <property type="entry name" value="WH-like_DNA-bd_sf"/>
</dbReference>
<dbReference type="PANTHER" id="PTHR34386">
    <property type="entry name" value="GLUTAREDOXIN"/>
    <property type="match status" value="1"/>
</dbReference>
<dbReference type="AlphaFoldDB" id="A0A8K0F155"/>
<dbReference type="PROSITE" id="PS50186">
    <property type="entry name" value="DEP"/>
    <property type="match status" value="1"/>
</dbReference>
<dbReference type="Pfam" id="PF00462">
    <property type="entry name" value="Glutaredoxin"/>
    <property type="match status" value="1"/>
</dbReference>
<dbReference type="SUPFAM" id="SSF46785">
    <property type="entry name" value="Winged helix' DNA-binding domain"/>
    <property type="match status" value="1"/>
</dbReference>
<dbReference type="InterPro" id="IPR051548">
    <property type="entry name" value="Grx-like_ET"/>
</dbReference>
<protein>
    <submittedName>
        <fullName evidence="2">GLRX2 protein</fullName>
    </submittedName>
</protein>
<dbReference type="GO" id="GO:0009055">
    <property type="term" value="F:electron transfer activity"/>
    <property type="evidence" value="ECO:0007669"/>
    <property type="project" value="TreeGrafter"/>
</dbReference>
<dbReference type="Proteomes" id="UP000838412">
    <property type="component" value="Chromosome 9"/>
</dbReference>
<dbReference type="PRINTS" id="PR00160">
    <property type="entry name" value="GLUTAREDOXIN"/>
</dbReference>
<dbReference type="PANTHER" id="PTHR34386:SF1">
    <property type="entry name" value="GLUTAREDOXIN-LIKE PROTEIN NRDH"/>
    <property type="match status" value="1"/>
</dbReference>
<dbReference type="InterPro" id="IPR000591">
    <property type="entry name" value="DEP_dom"/>
</dbReference>
<sequence>MAQNVQIKGRVIVYTVLGCPSCMAAKNKLARLGVPYVEVNLDDYDSQVMQTLVNRTGKRSMPQIFFNGIFVGGYDDLATLTKDELQVLVDEVIHNAVPPSAPVVPCIGAMTMGSSLAEHRERDQHASVVEDLTSSRLIQTHRRGIRLYRKSFVAEEFVQWLSLNEKYSYDHHGARAVGEELLRRKFIRRLTREGDHNQFRADAILYRLLDDEEWEALNAGPVSLSIPREAVELSKALQVLMKKIYAQYVSSDGKTVDYLGIARDPNFKVVESVACELQRARLETLSREETMAFFINIYNCIVIHWNARMGSPAGLLSRSKVCSINIL</sequence>
<accession>A0A8K0F155</accession>
<dbReference type="GO" id="GO:0045454">
    <property type="term" value="P:cell redox homeostasis"/>
    <property type="evidence" value="ECO:0007669"/>
    <property type="project" value="TreeGrafter"/>
</dbReference>